<protein>
    <submittedName>
        <fullName evidence="1">Uncharacterized protein</fullName>
    </submittedName>
</protein>
<name>A0ACC8EK98_9PEZI</name>
<reference evidence="1 2" key="1">
    <citation type="journal article" date="2016" name="Nat. Commun.">
        <title>Ectomycorrhizal ecology is imprinted in the genome of the dominant symbiotic fungus Cenococcum geophilum.</title>
        <authorList>
            <consortium name="DOE Joint Genome Institute"/>
            <person name="Peter M."/>
            <person name="Kohler A."/>
            <person name="Ohm R.A."/>
            <person name="Kuo A."/>
            <person name="Krutzmann J."/>
            <person name="Morin E."/>
            <person name="Arend M."/>
            <person name="Barry K.W."/>
            <person name="Binder M."/>
            <person name="Choi C."/>
            <person name="Clum A."/>
            <person name="Copeland A."/>
            <person name="Grisel N."/>
            <person name="Haridas S."/>
            <person name="Kipfer T."/>
            <person name="LaButti K."/>
            <person name="Lindquist E."/>
            <person name="Lipzen A."/>
            <person name="Maire R."/>
            <person name="Meier B."/>
            <person name="Mihaltcheva S."/>
            <person name="Molinier V."/>
            <person name="Murat C."/>
            <person name="Poggeler S."/>
            <person name="Quandt C.A."/>
            <person name="Sperisen C."/>
            <person name="Tritt A."/>
            <person name="Tisserant E."/>
            <person name="Crous P.W."/>
            <person name="Henrissat B."/>
            <person name="Nehls U."/>
            <person name="Egli S."/>
            <person name="Spatafora J.W."/>
            <person name="Grigoriev I.V."/>
            <person name="Martin F.M."/>
        </authorList>
    </citation>
    <scope>NUCLEOTIDE SEQUENCE [LARGE SCALE GENOMIC DNA]</scope>
    <source>
        <strain evidence="1 2">1.58</strain>
    </source>
</reference>
<feature type="non-terminal residue" evidence="1">
    <location>
        <position position="1"/>
    </location>
</feature>
<organism evidence="1 2">
    <name type="scientific">Cenococcum geophilum 1.58</name>
    <dbReference type="NCBI Taxonomy" id="794803"/>
    <lineage>
        <taxon>Eukaryota</taxon>
        <taxon>Fungi</taxon>
        <taxon>Dikarya</taxon>
        <taxon>Ascomycota</taxon>
        <taxon>Pezizomycotina</taxon>
        <taxon>Dothideomycetes</taxon>
        <taxon>Pleosporomycetidae</taxon>
        <taxon>Gloniales</taxon>
        <taxon>Gloniaceae</taxon>
        <taxon>Cenococcum</taxon>
    </lineage>
</organism>
<proteinExistence type="predicted"/>
<evidence type="ECO:0000313" key="2">
    <source>
        <dbReference type="Proteomes" id="UP000250078"/>
    </source>
</evidence>
<dbReference type="EMBL" id="KV748291">
    <property type="protein sequence ID" value="OCK86692.1"/>
    <property type="molecule type" value="Genomic_DNA"/>
</dbReference>
<evidence type="ECO:0000313" key="1">
    <source>
        <dbReference type="EMBL" id="OCK86692.1"/>
    </source>
</evidence>
<accession>A0ACC8EK98</accession>
<gene>
    <name evidence="1" type="ORF">K441DRAFT_598231</name>
</gene>
<keyword evidence="2" id="KW-1185">Reference proteome</keyword>
<sequence length="85" mass="10312">KRINNILREYLDKFVIVYLNNIIIYLINKEEHGEYVKWILVAIKKCEFFTRKTDFIRFIIKLGQLSIDLKKIKAIANWQKLENII</sequence>
<dbReference type="Proteomes" id="UP000250078">
    <property type="component" value="Unassembled WGS sequence"/>
</dbReference>